<comment type="caution">
    <text evidence="3">The sequence shown here is derived from an EMBL/GenBank/DDBJ whole genome shotgun (WGS) entry which is preliminary data.</text>
</comment>
<feature type="signal peptide" evidence="2">
    <location>
        <begin position="1"/>
        <end position="16"/>
    </location>
</feature>
<dbReference type="EMBL" id="JABXBU010002072">
    <property type="protein sequence ID" value="KAF8776773.1"/>
    <property type="molecule type" value="Genomic_DNA"/>
</dbReference>
<keyword evidence="4" id="KW-1185">Reference proteome</keyword>
<reference evidence="3" key="1">
    <citation type="journal article" date="2020" name="bioRxiv">
        <title>Chromosome-level reference genome of the European wasp spider Argiope bruennichi: a resource for studies on range expansion and evolutionary adaptation.</title>
        <authorList>
            <person name="Sheffer M.M."/>
            <person name="Hoppe A."/>
            <person name="Krehenwinkel H."/>
            <person name="Uhl G."/>
            <person name="Kuss A.W."/>
            <person name="Jensen L."/>
            <person name="Jensen C."/>
            <person name="Gillespie R.G."/>
            <person name="Hoff K.J."/>
            <person name="Prost S."/>
        </authorList>
    </citation>
    <scope>NUCLEOTIDE SEQUENCE</scope>
</reference>
<evidence type="ECO:0000313" key="3">
    <source>
        <dbReference type="EMBL" id="KAF8776773.1"/>
    </source>
</evidence>
<feature type="compositionally biased region" description="Polar residues" evidence="1">
    <location>
        <begin position="114"/>
        <end position="134"/>
    </location>
</feature>
<evidence type="ECO:0008006" key="5">
    <source>
        <dbReference type="Google" id="ProtNLM"/>
    </source>
</evidence>
<dbReference type="OrthoDB" id="6416713at2759"/>
<gene>
    <name evidence="3" type="ORF">HNY73_013719</name>
</gene>
<dbReference type="Proteomes" id="UP000807504">
    <property type="component" value="Unassembled WGS sequence"/>
</dbReference>
<evidence type="ECO:0000256" key="1">
    <source>
        <dbReference type="SAM" id="MobiDB-lite"/>
    </source>
</evidence>
<evidence type="ECO:0000313" key="4">
    <source>
        <dbReference type="Proteomes" id="UP000807504"/>
    </source>
</evidence>
<feature type="region of interest" description="Disordered" evidence="1">
    <location>
        <begin position="99"/>
        <end position="141"/>
    </location>
</feature>
<reference evidence="3" key="2">
    <citation type="submission" date="2020-06" db="EMBL/GenBank/DDBJ databases">
        <authorList>
            <person name="Sheffer M."/>
        </authorList>
    </citation>
    <scope>NUCLEOTIDE SEQUENCE</scope>
</reference>
<accession>A0A8T0ELJ0</accession>
<name>A0A8T0ELJ0_ARGBR</name>
<evidence type="ECO:0000256" key="2">
    <source>
        <dbReference type="SAM" id="SignalP"/>
    </source>
</evidence>
<dbReference type="AlphaFoldDB" id="A0A8T0ELJ0"/>
<protein>
    <recommendedName>
        <fullName evidence="5">Chitin-binding type-2 domain-containing protein</fullName>
    </recommendedName>
</protein>
<feature type="chain" id="PRO_5035918012" description="Chitin-binding type-2 domain-containing protein" evidence="2">
    <location>
        <begin position="17"/>
        <end position="197"/>
    </location>
</feature>
<sequence length="197" mass="22220">MHSAMWWLVFLMGCQQFCIISTDNAIGDHLHGSQLRPHPLSRRMVSDFEVIEPLIVPSKAYLTGSWISRNVNPSNLQQQTHEISQPLSLIRVGNMPFRAPSRARQPSKPRQDGPSDNQQAPINASGGLQRTTTRGDSESEIQEIIKERKKLVQKRPHGAPYRFCDQFGCHDCIPPDGAKCCSGFKYDPKANRCRQLV</sequence>
<proteinExistence type="predicted"/>
<keyword evidence="2" id="KW-0732">Signal</keyword>
<organism evidence="3 4">
    <name type="scientific">Argiope bruennichi</name>
    <name type="common">Wasp spider</name>
    <name type="synonym">Aranea bruennichi</name>
    <dbReference type="NCBI Taxonomy" id="94029"/>
    <lineage>
        <taxon>Eukaryota</taxon>
        <taxon>Metazoa</taxon>
        <taxon>Ecdysozoa</taxon>
        <taxon>Arthropoda</taxon>
        <taxon>Chelicerata</taxon>
        <taxon>Arachnida</taxon>
        <taxon>Araneae</taxon>
        <taxon>Araneomorphae</taxon>
        <taxon>Entelegynae</taxon>
        <taxon>Araneoidea</taxon>
        <taxon>Araneidae</taxon>
        <taxon>Argiope</taxon>
    </lineage>
</organism>